<evidence type="ECO:0000256" key="2">
    <source>
        <dbReference type="ARBA" id="ARBA00022963"/>
    </source>
</evidence>
<sequence length="1268" mass="143672">MPTSSRPECLRVLCLDGGGIKGYTSLLILGRILRTMKAEGQLAEIPKPCQVFDLIVGTSTGGIIAVMLGRLHMTIDECIAQYEQVGGHVFGKKPYGGKVGKALKGLTNSAFYDIKILQDEVKKVLDSKGIAHDEEFRESSVPTCKVALCVTRSEITKPDVLRNYESLHPSAENYDCKIWEAASATAAAPMYFKGVQFNQKGEKWCDGGLRRNNPINEALAELSRERDWKYKKVGCVLSLGTGVAKSLSVSSNLAGILKGAVAIMTDSDDIARVFASSELGIELFRTNRYFRFSVPQGMQDLQLDEWKETERMRALTTDYLAHAANGDLLERCAKSLLDPDVNLQIEIQPKHSLMPHHPCNHFMERRIYAETLQQFFRSKTQLSQTFVLWGMGGIGKTQIALKFAQSMRHRLSVLWVRADQFTNFAADYFQILKEIDPDSAGKYQNADLDEMLQQTRRKLESTPDEWLLILDNADDLDAFLGRSTSRDSNLDFSISTYLPRHGRLLITTRDRRFQGTVAAAADGMLVGPMSEDEAVDLLLQSIPQYLIRNQQGSIAEAQQLVEELDYLPLAIAQAAANILEQQLTLAEYVSFYQDKKQRMGLMQTPAHDFQTTDPRNASQSVNVTWQISFDILKEHHPLSAKLLIYIGCFHWRNIPRAPLKGLPEFRDLTEASFIQLTKKPLSLSLMDEEEAHPGFVEYMVHPLIHERILSQITTAKLLDYLAPLVDLFSTLFPFGEQKGDSTWPLAVYLIPHAVQIMELCDEHGFRSKSFSILVLRMSRFFGNLNRFSVAVDMAEKAMALGVEAYDSSPDIMVVFWTNVCAQYSNASRYKDAEQQAREALEWLDSESVQTQLDPQTAMSYRLRFQVQLEGSLTYNDDRGSHREREKLIREGLATGLIDEWSHEGLVTRHNLAHALLRQEKIEEAKDLNNTLLAFAEVEVQKNPDLRRDYLIMLNLRSRILRRTPKESQISSTGILGPSHAHGAFWNNNEDVISIHERVFKESVEQLGFEDIDTWKAINNLVYCLSMTFRRPAEGRILMQVLPAGIEARVRAEGKFTTTIQSTTDAAENYLDLLEDTQGRDSKAATEFRLLLHSWNASTGLSKISESKRNHNSFNNVGVNHQVRGRFEQAEKCHLASIECFPKQSDEVPALYRYNLMLAIARQGRVDEALVLREGHRAEILVQEQIFGALEHRLAEDARIRDLYEHALVLADSGKLEKEGEWWLANEIELRRAEYRYGLIDILPQPEKPPGMKESLTNTLKRMRLGQIK</sequence>
<feature type="domain" description="PNPLA" evidence="5">
    <location>
        <begin position="13"/>
        <end position="219"/>
    </location>
</feature>
<gene>
    <name evidence="6" type="ORF">BP6252_14164</name>
</gene>
<evidence type="ECO:0000256" key="3">
    <source>
        <dbReference type="ARBA" id="ARBA00023098"/>
    </source>
</evidence>
<feature type="active site" description="Proton acceptor" evidence="4">
    <location>
        <position position="206"/>
    </location>
</feature>
<dbReference type="InterPro" id="IPR011990">
    <property type="entry name" value="TPR-like_helical_dom_sf"/>
</dbReference>
<accession>A0A3D8Q3X5</accession>
<dbReference type="Gene3D" id="3.40.50.300">
    <property type="entry name" value="P-loop containing nucleotide triphosphate hydrolases"/>
    <property type="match status" value="1"/>
</dbReference>
<dbReference type="InterPro" id="IPR027417">
    <property type="entry name" value="P-loop_NTPase"/>
</dbReference>
<dbReference type="SUPFAM" id="SSF48452">
    <property type="entry name" value="TPR-like"/>
    <property type="match status" value="1"/>
</dbReference>
<evidence type="ECO:0000256" key="1">
    <source>
        <dbReference type="ARBA" id="ARBA00022801"/>
    </source>
</evidence>
<keyword evidence="7" id="KW-1185">Reference proteome</keyword>
<dbReference type="EMBL" id="PDLM01000050">
    <property type="protein sequence ID" value="RDW56410.1"/>
    <property type="molecule type" value="Genomic_DNA"/>
</dbReference>
<dbReference type="InterPro" id="IPR002641">
    <property type="entry name" value="PNPLA_dom"/>
</dbReference>
<dbReference type="PROSITE" id="PS51635">
    <property type="entry name" value="PNPLA"/>
    <property type="match status" value="1"/>
</dbReference>
<dbReference type="InterPro" id="IPR016035">
    <property type="entry name" value="Acyl_Trfase/lysoPLipase"/>
</dbReference>
<reference evidence="6 7" key="1">
    <citation type="journal article" date="2018" name="IMA Fungus">
        <title>IMA Genome-F 9: Draft genome sequence of Annulohypoxylon stygium, Aspergillus mulundensis, Berkeleyomyces basicola (syn. Thielaviopsis basicola), Ceratocystis smalleyi, two Cercospora beticola strains, Coleophoma cylindrospora, Fusarium fracticaudum, Phialophora cf. hyalina, and Morchella septimelata.</title>
        <authorList>
            <person name="Wingfield B.D."/>
            <person name="Bills G.F."/>
            <person name="Dong Y."/>
            <person name="Huang W."/>
            <person name="Nel W.J."/>
            <person name="Swalarsk-Parry B.S."/>
            <person name="Vaghefi N."/>
            <person name="Wilken P.M."/>
            <person name="An Z."/>
            <person name="de Beer Z.W."/>
            <person name="De Vos L."/>
            <person name="Chen L."/>
            <person name="Duong T.A."/>
            <person name="Gao Y."/>
            <person name="Hammerbacher A."/>
            <person name="Kikkert J.R."/>
            <person name="Li Y."/>
            <person name="Li H."/>
            <person name="Li K."/>
            <person name="Li Q."/>
            <person name="Liu X."/>
            <person name="Ma X."/>
            <person name="Naidoo K."/>
            <person name="Pethybridge S.J."/>
            <person name="Sun J."/>
            <person name="Steenkamp E.T."/>
            <person name="van der Nest M.A."/>
            <person name="van Wyk S."/>
            <person name="Wingfield M.J."/>
            <person name="Xiong C."/>
            <person name="Yue Q."/>
            <person name="Zhang X."/>
        </authorList>
    </citation>
    <scope>NUCLEOTIDE SEQUENCE [LARGE SCALE GENOMIC DNA]</scope>
    <source>
        <strain evidence="6 7">BP6252</strain>
    </source>
</reference>
<dbReference type="PANTHER" id="PTHR24185:SF1">
    <property type="entry name" value="CALCIUM-INDEPENDENT PHOSPHOLIPASE A2-GAMMA"/>
    <property type="match status" value="1"/>
</dbReference>
<comment type="caution">
    <text evidence="6">The sequence shown here is derived from an EMBL/GenBank/DDBJ whole genome shotgun (WGS) entry which is preliminary data.</text>
</comment>
<dbReference type="GO" id="GO:0019369">
    <property type="term" value="P:arachidonate metabolic process"/>
    <property type="evidence" value="ECO:0007669"/>
    <property type="project" value="TreeGrafter"/>
</dbReference>
<dbReference type="GO" id="GO:0047499">
    <property type="term" value="F:calcium-independent phospholipase A2 activity"/>
    <property type="evidence" value="ECO:0007669"/>
    <property type="project" value="TreeGrafter"/>
</dbReference>
<protein>
    <recommendedName>
        <fullName evidence="5">PNPLA domain-containing protein</fullName>
    </recommendedName>
</protein>
<evidence type="ECO:0000259" key="5">
    <source>
        <dbReference type="PROSITE" id="PS51635"/>
    </source>
</evidence>
<evidence type="ECO:0000256" key="4">
    <source>
        <dbReference type="PROSITE-ProRule" id="PRU01161"/>
    </source>
</evidence>
<evidence type="ECO:0000313" key="7">
    <source>
        <dbReference type="Proteomes" id="UP000256645"/>
    </source>
</evidence>
<dbReference type="AlphaFoldDB" id="A0A3D8Q3X5"/>
<proteinExistence type="predicted"/>
<dbReference type="GO" id="GO:0043531">
    <property type="term" value="F:ADP binding"/>
    <property type="evidence" value="ECO:0007669"/>
    <property type="project" value="InterPro"/>
</dbReference>
<dbReference type="Proteomes" id="UP000256645">
    <property type="component" value="Unassembled WGS sequence"/>
</dbReference>
<dbReference type="SUPFAM" id="SSF52151">
    <property type="entry name" value="FabD/lysophospholipase-like"/>
    <property type="match status" value="1"/>
</dbReference>
<dbReference type="PANTHER" id="PTHR24185">
    <property type="entry name" value="CALCIUM-INDEPENDENT PHOSPHOLIPASE A2-GAMMA"/>
    <property type="match status" value="1"/>
</dbReference>
<feature type="short sequence motif" description="GXSXG" evidence="4">
    <location>
        <begin position="57"/>
        <end position="61"/>
    </location>
</feature>
<feature type="short sequence motif" description="DGA/G" evidence="4">
    <location>
        <begin position="206"/>
        <end position="208"/>
    </location>
</feature>
<dbReference type="Gene3D" id="3.40.1090.10">
    <property type="entry name" value="Cytosolic phospholipase A2 catalytic domain"/>
    <property type="match status" value="1"/>
</dbReference>
<dbReference type="Gene3D" id="1.25.40.10">
    <property type="entry name" value="Tetratricopeptide repeat domain"/>
    <property type="match status" value="2"/>
</dbReference>
<dbReference type="CDD" id="cd07216">
    <property type="entry name" value="Pat17_PNPLA8_PNPLA9_like3"/>
    <property type="match status" value="1"/>
</dbReference>
<keyword evidence="3 4" id="KW-0443">Lipid metabolism</keyword>
<dbReference type="GO" id="GO:0016042">
    <property type="term" value="P:lipid catabolic process"/>
    <property type="evidence" value="ECO:0007669"/>
    <property type="project" value="UniProtKB-UniRule"/>
</dbReference>
<dbReference type="GO" id="GO:0016020">
    <property type="term" value="C:membrane"/>
    <property type="evidence" value="ECO:0007669"/>
    <property type="project" value="TreeGrafter"/>
</dbReference>
<organism evidence="6 7">
    <name type="scientific">Coleophoma cylindrospora</name>
    <dbReference type="NCBI Taxonomy" id="1849047"/>
    <lineage>
        <taxon>Eukaryota</taxon>
        <taxon>Fungi</taxon>
        <taxon>Dikarya</taxon>
        <taxon>Ascomycota</taxon>
        <taxon>Pezizomycotina</taxon>
        <taxon>Leotiomycetes</taxon>
        <taxon>Helotiales</taxon>
        <taxon>Dermateaceae</taxon>
        <taxon>Coleophoma</taxon>
    </lineage>
</organism>
<dbReference type="STRING" id="1849047.A0A3D8Q3X5"/>
<keyword evidence="1 4" id="KW-0378">Hydrolase</keyword>
<dbReference type="Pfam" id="PF01734">
    <property type="entry name" value="Patatin"/>
    <property type="match status" value="1"/>
</dbReference>
<dbReference type="OrthoDB" id="1658288at2759"/>
<keyword evidence="2 4" id="KW-0442">Lipid degradation</keyword>
<dbReference type="SUPFAM" id="SSF52540">
    <property type="entry name" value="P-loop containing nucleoside triphosphate hydrolases"/>
    <property type="match status" value="1"/>
</dbReference>
<dbReference type="GO" id="GO:0046486">
    <property type="term" value="P:glycerolipid metabolic process"/>
    <property type="evidence" value="ECO:0007669"/>
    <property type="project" value="UniProtKB-ARBA"/>
</dbReference>
<feature type="active site" description="Nucleophile" evidence="4">
    <location>
        <position position="59"/>
    </location>
</feature>
<evidence type="ECO:0000313" key="6">
    <source>
        <dbReference type="EMBL" id="RDW56410.1"/>
    </source>
</evidence>
<name>A0A3D8Q3X5_9HELO</name>
<feature type="short sequence motif" description="GXGXXG" evidence="4">
    <location>
        <begin position="17"/>
        <end position="22"/>
    </location>
</feature>